<dbReference type="Proteomes" id="UP001597108">
    <property type="component" value="Unassembled WGS sequence"/>
</dbReference>
<name>A0ABW3IQI8_9RHOB</name>
<reference evidence="2" key="1">
    <citation type="journal article" date="2019" name="Int. J. Syst. Evol. Microbiol.">
        <title>The Global Catalogue of Microorganisms (GCM) 10K type strain sequencing project: providing services to taxonomists for standard genome sequencing and annotation.</title>
        <authorList>
            <consortium name="The Broad Institute Genomics Platform"/>
            <consortium name="The Broad Institute Genome Sequencing Center for Infectious Disease"/>
            <person name="Wu L."/>
            <person name="Ma J."/>
        </authorList>
    </citation>
    <scope>NUCLEOTIDE SEQUENCE [LARGE SCALE GENOMIC DNA]</scope>
    <source>
        <strain evidence="2">CCUG 60524</strain>
    </source>
</reference>
<protein>
    <submittedName>
        <fullName evidence="1">Sulfotransferase</fullName>
    </submittedName>
</protein>
<accession>A0ABW3IQI8</accession>
<organism evidence="1 2">
    <name type="scientific">Tropicimonas aquimaris</name>
    <dbReference type="NCBI Taxonomy" id="914152"/>
    <lineage>
        <taxon>Bacteria</taxon>
        <taxon>Pseudomonadati</taxon>
        <taxon>Pseudomonadota</taxon>
        <taxon>Alphaproteobacteria</taxon>
        <taxon>Rhodobacterales</taxon>
        <taxon>Roseobacteraceae</taxon>
        <taxon>Tropicimonas</taxon>
    </lineage>
</organism>
<dbReference type="RefSeq" id="WP_386074623.1">
    <property type="nucleotide sequence ID" value="NZ_JBHTJT010000016.1"/>
</dbReference>
<dbReference type="Pfam" id="PF13469">
    <property type="entry name" value="Sulfotransfer_3"/>
    <property type="match status" value="2"/>
</dbReference>
<evidence type="ECO:0000313" key="2">
    <source>
        <dbReference type="Proteomes" id="UP001597108"/>
    </source>
</evidence>
<keyword evidence="2" id="KW-1185">Reference proteome</keyword>
<gene>
    <name evidence="1" type="ORF">ACFQ2S_11645</name>
</gene>
<evidence type="ECO:0000313" key="1">
    <source>
        <dbReference type="EMBL" id="MFD0980304.1"/>
    </source>
</evidence>
<dbReference type="InterPro" id="IPR027417">
    <property type="entry name" value="P-loop_NTPase"/>
</dbReference>
<proteinExistence type="predicted"/>
<dbReference type="SUPFAM" id="SSF52540">
    <property type="entry name" value="P-loop containing nucleoside triphosphate hydrolases"/>
    <property type="match status" value="1"/>
</dbReference>
<comment type="caution">
    <text evidence="1">The sequence shown here is derived from an EMBL/GenBank/DDBJ whole genome shotgun (WGS) entry which is preliminary data.</text>
</comment>
<sequence>MADDRHRISTDIISCARPGPFVIVGRPHSGTRAVANALLEAGVFNGAEIADGFLDSEIWFARFVLPILSDPAMPALLDQPDAAKKLIDVRLHDTLSYFFKGHDPADARPWGWKLSESLFLMRELTERFPDSRFVHVIRDGRDVMLSDGGYFQLTMPPPSARAPKRLARKLWTLATNPHQRFLRKFDYRRFCEMVTFGDHGMSSWKDIDLADPQAIVRHRFRLQMQSWIHCVSSARRIGRDLGPTKYFEVRYEDFCQEPRAHARAMFEFLEITPTETLLTNIEKTISRARIGKWRRFVPDGIDEQQDFENALAHGGRLLDELGYND</sequence>
<dbReference type="Gene3D" id="3.40.50.300">
    <property type="entry name" value="P-loop containing nucleotide triphosphate hydrolases"/>
    <property type="match status" value="1"/>
</dbReference>
<dbReference type="EMBL" id="JBHTJT010000016">
    <property type="protein sequence ID" value="MFD0980304.1"/>
    <property type="molecule type" value="Genomic_DNA"/>
</dbReference>